<dbReference type="Pfam" id="PF14011">
    <property type="entry name" value="ESX-1_EspG"/>
    <property type="match status" value="1"/>
</dbReference>
<dbReference type="EMBL" id="JANRHA010000003">
    <property type="protein sequence ID" value="MDG3014165.1"/>
    <property type="molecule type" value="Genomic_DNA"/>
</dbReference>
<accession>A0A9X4RCS4</accession>
<proteinExistence type="inferred from homology"/>
<evidence type="ECO:0000313" key="5">
    <source>
        <dbReference type="EMBL" id="MDG3014165.1"/>
    </source>
</evidence>
<comment type="subcellular location">
    <subcellularLocation>
        <location evidence="1">Cytoplasm</location>
    </subcellularLocation>
</comment>
<reference evidence="5" key="1">
    <citation type="submission" date="2022-08" db="EMBL/GenBank/DDBJ databases">
        <title>Genome analysis of Corynebacteriales strain.</title>
        <authorList>
            <person name="Lee S.D."/>
        </authorList>
    </citation>
    <scope>NUCLEOTIDE SEQUENCE</scope>
    <source>
        <strain evidence="5">D3-21</strain>
    </source>
</reference>
<keyword evidence="4" id="KW-0143">Chaperone</keyword>
<evidence type="ECO:0000256" key="1">
    <source>
        <dbReference type="ARBA" id="ARBA00004496"/>
    </source>
</evidence>
<dbReference type="AlphaFoldDB" id="A0A9X4RCS4"/>
<comment type="similarity">
    <text evidence="2">Belongs to the EspG family.</text>
</comment>
<organism evidence="5 6">
    <name type="scientific">Speluncibacter jeojiensis</name>
    <dbReference type="NCBI Taxonomy" id="2710754"/>
    <lineage>
        <taxon>Bacteria</taxon>
        <taxon>Bacillati</taxon>
        <taxon>Actinomycetota</taxon>
        <taxon>Actinomycetes</taxon>
        <taxon>Mycobacteriales</taxon>
        <taxon>Speluncibacteraceae</taxon>
        <taxon>Speluncibacter</taxon>
    </lineage>
</organism>
<evidence type="ECO:0000256" key="4">
    <source>
        <dbReference type="ARBA" id="ARBA00023186"/>
    </source>
</evidence>
<sequence length="231" mass="25075">MSWVLSSAQFASLWESVTTLDRLPYPITHRDTEPDLTAYERAQTELRHWCAGADPKLRAALDTVQHPSVRVQVYAEAATPIRLLGAARAGVATLIEQAAGPDREFGGEVRVFTGPAHAIAGSIMQALPANRPGRTTALTAHHDEVRRPDRGAVLQTVESSAATRLRQLLLRPRVCTGFVTVESAGSSATTHLTWLDVAQDGRYLLRGDDVLHAQPCDPQQLFGALEEAVGR</sequence>
<evidence type="ECO:0000256" key="3">
    <source>
        <dbReference type="ARBA" id="ARBA00022490"/>
    </source>
</evidence>
<dbReference type="Proteomes" id="UP001152755">
    <property type="component" value="Unassembled WGS sequence"/>
</dbReference>
<dbReference type="InterPro" id="IPR025734">
    <property type="entry name" value="EspG"/>
</dbReference>
<evidence type="ECO:0000313" key="6">
    <source>
        <dbReference type="Proteomes" id="UP001152755"/>
    </source>
</evidence>
<gene>
    <name evidence="5" type="ORF">NVS88_06305</name>
</gene>
<name>A0A9X4RCS4_9ACTN</name>
<keyword evidence="3" id="KW-0963">Cytoplasm</keyword>
<comment type="caution">
    <text evidence="5">The sequence shown here is derived from an EMBL/GenBank/DDBJ whole genome shotgun (WGS) entry which is preliminary data.</text>
</comment>
<keyword evidence="6" id="KW-1185">Reference proteome</keyword>
<protein>
    <submittedName>
        <fullName evidence="5">ESX secretion-associated protein EspG</fullName>
    </submittedName>
</protein>
<dbReference type="RefSeq" id="WP_332519456.1">
    <property type="nucleotide sequence ID" value="NZ_JANRHA010000003.1"/>
</dbReference>
<evidence type="ECO:0000256" key="2">
    <source>
        <dbReference type="ARBA" id="ARBA00006411"/>
    </source>
</evidence>